<dbReference type="PANTHER" id="PTHR10127:SF850">
    <property type="entry name" value="METALLOENDOPEPTIDASE"/>
    <property type="match status" value="1"/>
</dbReference>
<evidence type="ECO:0000256" key="10">
    <source>
        <dbReference type="RuleBase" id="RU361183"/>
    </source>
</evidence>
<dbReference type="GO" id="GO:0008270">
    <property type="term" value="F:zinc ion binding"/>
    <property type="evidence" value="ECO:0007669"/>
    <property type="project" value="UniProtKB-UniRule"/>
</dbReference>
<dbReference type="CDD" id="cd00041">
    <property type="entry name" value="CUB"/>
    <property type="match status" value="1"/>
</dbReference>
<dbReference type="EMBL" id="VIIS01000039">
    <property type="protein sequence ID" value="KAF0314205.1"/>
    <property type="molecule type" value="Genomic_DNA"/>
</dbReference>
<dbReference type="Pfam" id="PF01400">
    <property type="entry name" value="Astacin"/>
    <property type="match status" value="1"/>
</dbReference>
<reference evidence="13 14" key="1">
    <citation type="submission" date="2019-07" db="EMBL/GenBank/DDBJ databases">
        <title>Draft genome assembly of a fouling barnacle, Amphibalanus amphitrite (Darwin, 1854): The first reference genome for Thecostraca.</title>
        <authorList>
            <person name="Kim W."/>
        </authorList>
    </citation>
    <scope>NUCLEOTIDE SEQUENCE [LARGE SCALE GENOMIC DNA]</scope>
    <source>
        <strain evidence="13">SNU_AA5</strain>
        <tissue evidence="13">Soma without cirri and trophi</tissue>
    </source>
</reference>
<keyword evidence="5 9" id="KW-0862">Zinc</keyword>
<dbReference type="GO" id="GO:0006508">
    <property type="term" value="P:proteolysis"/>
    <property type="evidence" value="ECO:0007669"/>
    <property type="project" value="UniProtKB-KW"/>
</dbReference>
<evidence type="ECO:0000256" key="4">
    <source>
        <dbReference type="ARBA" id="ARBA00022801"/>
    </source>
</evidence>
<dbReference type="SMART" id="SM00235">
    <property type="entry name" value="ZnMc"/>
    <property type="match status" value="1"/>
</dbReference>
<comment type="caution">
    <text evidence="8">Lacks conserved residue(s) required for the propagation of feature annotation.</text>
</comment>
<dbReference type="PANTHER" id="PTHR10127">
    <property type="entry name" value="DISCOIDIN, CUB, EGF, LAMININ , AND ZINC METALLOPROTEASE DOMAIN CONTAINING"/>
    <property type="match status" value="1"/>
</dbReference>
<feature type="domain" description="Peptidase M12A" evidence="12">
    <location>
        <begin position="86"/>
        <end position="281"/>
    </location>
</feature>
<evidence type="ECO:0000259" key="12">
    <source>
        <dbReference type="PROSITE" id="PS51864"/>
    </source>
</evidence>
<feature type="active site" evidence="9">
    <location>
        <position position="180"/>
    </location>
</feature>
<dbReference type="PROSITE" id="PS51864">
    <property type="entry name" value="ASTACIN"/>
    <property type="match status" value="1"/>
</dbReference>
<name>A0A6A4X4Q7_AMPAM</name>
<keyword evidence="1" id="KW-0245">EGF-like domain</keyword>
<keyword evidence="4 9" id="KW-0378">Hydrolase</keyword>
<dbReference type="Proteomes" id="UP000440578">
    <property type="component" value="Unassembled WGS sequence"/>
</dbReference>
<comment type="caution">
    <text evidence="13">The sequence shown here is derived from an EMBL/GenBank/DDBJ whole genome shotgun (WGS) entry which is preliminary data.</text>
</comment>
<evidence type="ECO:0000256" key="5">
    <source>
        <dbReference type="ARBA" id="ARBA00022833"/>
    </source>
</evidence>
<dbReference type="Pfam" id="PF00431">
    <property type="entry name" value="CUB"/>
    <property type="match status" value="1"/>
</dbReference>
<evidence type="ECO:0000256" key="2">
    <source>
        <dbReference type="ARBA" id="ARBA00022670"/>
    </source>
</evidence>
<evidence type="ECO:0000259" key="11">
    <source>
        <dbReference type="PROSITE" id="PS01180"/>
    </source>
</evidence>
<proteinExistence type="predicted"/>
<evidence type="ECO:0000313" key="13">
    <source>
        <dbReference type="EMBL" id="KAF0314205.1"/>
    </source>
</evidence>
<dbReference type="PRINTS" id="PR00480">
    <property type="entry name" value="ASTACIN"/>
</dbReference>
<feature type="signal peptide" evidence="10">
    <location>
        <begin position="1"/>
        <end position="16"/>
    </location>
</feature>
<keyword evidence="6 9" id="KW-0482">Metalloprotease</keyword>
<dbReference type="InterPro" id="IPR001506">
    <property type="entry name" value="Peptidase_M12A"/>
</dbReference>
<evidence type="ECO:0000256" key="7">
    <source>
        <dbReference type="ARBA" id="ARBA00023157"/>
    </source>
</evidence>
<evidence type="ECO:0000256" key="9">
    <source>
        <dbReference type="PROSITE-ProRule" id="PRU01211"/>
    </source>
</evidence>
<keyword evidence="14" id="KW-1185">Reference proteome</keyword>
<keyword evidence="2 9" id="KW-0645">Protease</keyword>
<dbReference type="PROSITE" id="PS01180">
    <property type="entry name" value="CUB"/>
    <property type="match status" value="1"/>
</dbReference>
<feature type="binding site" evidence="9">
    <location>
        <position position="179"/>
    </location>
    <ligand>
        <name>Zn(2+)</name>
        <dbReference type="ChEBI" id="CHEBI:29105"/>
        <note>catalytic</note>
    </ligand>
</feature>
<dbReference type="InterPro" id="IPR006026">
    <property type="entry name" value="Peptidase_Metallo"/>
</dbReference>
<gene>
    <name evidence="13" type="primary">BP10_9</name>
    <name evidence="13" type="ORF">FJT64_015309</name>
</gene>
<evidence type="ECO:0000256" key="6">
    <source>
        <dbReference type="ARBA" id="ARBA00023049"/>
    </source>
</evidence>
<dbReference type="InterPro" id="IPR000859">
    <property type="entry name" value="CUB_dom"/>
</dbReference>
<dbReference type="CDD" id="cd04280">
    <property type="entry name" value="ZnMc_astacin_like"/>
    <property type="match status" value="1"/>
</dbReference>
<organism evidence="13 14">
    <name type="scientific">Amphibalanus amphitrite</name>
    <name type="common">Striped barnacle</name>
    <name type="synonym">Balanus amphitrite</name>
    <dbReference type="NCBI Taxonomy" id="1232801"/>
    <lineage>
        <taxon>Eukaryota</taxon>
        <taxon>Metazoa</taxon>
        <taxon>Ecdysozoa</taxon>
        <taxon>Arthropoda</taxon>
        <taxon>Crustacea</taxon>
        <taxon>Multicrustacea</taxon>
        <taxon>Cirripedia</taxon>
        <taxon>Thoracica</taxon>
        <taxon>Thoracicalcarea</taxon>
        <taxon>Balanomorpha</taxon>
        <taxon>Balanoidea</taxon>
        <taxon>Balanidae</taxon>
        <taxon>Amphibalaninae</taxon>
        <taxon>Amphibalanus</taxon>
    </lineage>
</organism>
<evidence type="ECO:0000313" key="14">
    <source>
        <dbReference type="Proteomes" id="UP000440578"/>
    </source>
</evidence>
<dbReference type="Gene3D" id="2.60.120.290">
    <property type="entry name" value="Spermadhesin, CUB domain"/>
    <property type="match status" value="1"/>
</dbReference>
<dbReference type="InterPro" id="IPR024079">
    <property type="entry name" value="MetalloPept_cat_dom_sf"/>
</dbReference>
<feature type="chain" id="PRO_5025713104" description="Metalloendopeptidase" evidence="10">
    <location>
        <begin position="17"/>
        <end position="441"/>
    </location>
</feature>
<dbReference type="GO" id="GO:0004222">
    <property type="term" value="F:metalloendopeptidase activity"/>
    <property type="evidence" value="ECO:0007669"/>
    <property type="project" value="UniProtKB-UniRule"/>
</dbReference>
<dbReference type="Gene3D" id="3.40.390.10">
    <property type="entry name" value="Collagenase (Catalytic Domain)"/>
    <property type="match status" value="1"/>
</dbReference>
<protein>
    <recommendedName>
        <fullName evidence="10">Metalloendopeptidase</fullName>
        <ecNumber evidence="10">3.4.24.-</ecNumber>
    </recommendedName>
</protein>
<feature type="binding site" evidence="9">
    <location>
        <position position="183"/>
    </location>
    <ligand>
        <name>Zn(2+)</name>
        <dbReference type="ChEBI" id="CHEBI:29105"/>
        <note>catalytic</note>
    </ligand>
</feature>
<sequence length="441" mass="49823">MYRLMLVSSLLAAASATILNDTSLPPPDPFYAEVYNETTLPPPEPFEEAMLASLDPLERQLLTSAKGENGVELFEGDIMLSDEQRESRKGASNLWPGSIYYVITSSSSADRNIILSAINHWRSRSCLRFYERPESYNSGPHLRFIRSSGCWSYVGRQERNTGQSISIGQGCNTLGIIAHEIGHAIGFWHEQSRRDRDSYISVLTENILSGKEHNFRVENNENALGVPYDLSSLMHYGGFSFSSNGQPTIVTNDVLLAGKIGQRNGLSHRDRHLANEMYRCSERCVCIPRCRNGGFVDRNCRCICPAGTSGMFCDRRYYSYYGRTCGNQRITRPGVIKSRYFPSLYPPNEHCIWKVTAPTGKRVRIQFHTARVIYRSGVRCPWDWIAVHTNSDSRPDRVACGTELQNTAFTTTGNRLVVEMHSFRERYASLQTGFNATITFV</sequence>
<dbReference type="InterPro" id="IPR034035">
    <property type="entry name" value="Astacin-like_dom"/>
</dbReference>
<dbReference type="SMART" id="SM00042">
    <property type="entry name" value="CUB"/>
    <property type="match status" value="1"/>
</dbReference>
<evidence type="ECO:0000256" key="3">
    <source>
        <dbReference type="ARBA" id="ARBA00022723"/>
    </source>
</evidence>
<dbReference type="OrthoDB" id="291007at2759"/>
<evidence type="ECO:0000256" key="8">
    <source>
        <dbReference type="PROSITE-ProRule" id="PRU00059"/>
    </source>
</evidence>
<feature type="domain" description="CUB" evidence="11">
    <location>
        <begin position="325"/>
        <end position="441"/>
    </location>
</feature>
<keyword evidence="10" id="KW-0732">Signal</keyword>
<accession>A0A6A4X4Q7</accession>
<keyword evidence="7" id="KW-1015">Disulfide bond</keyword>
<comment type="cofactor">
    <cofactor evidence="9 10">
        <name>Zn(2+)</name>
        <dbReference type="ChEBI" id="CHEBI:29105"/>
    </cofactor>
    <text evidence="9 10">Binds 1 zinc ion per subunit.</text>
</comment>
<dbReference type="EC" id="3.4.24.-" evidence="10"/>
<dbReference type="AlphaFoldDB" id="A0A6A4X4Q7"/>
<dbReference type="SUPFAM" id="SSF49854">
    <property type="entry name" value="Spermadhesin, CUB domain"/>
    <property type="match status" value="1"/>
</dbReference>
<dbReference type="SUPFAM" id="SSF55486">
    <property type="entry name" value="Metalloproteases ('zincins'), catalytic domain"/>
    <property type="match status" value="1"/>
</dbReference>
<dbReference type="InterPro" id="IPR035914">
    <property type="entry name" value="Sperma_CUB_dom_sf"/>
</dbReference>
<evidence type="ECO:0000256" key="1">
    <source>
        <dbReference type="ARBA" id="ARBA00022536"/>
    </source>
</evidence>
<feature type="binding site" evidence="9">
    <location>
        <position position="189"/>
    </location>
    <ligand>
        <name>Zn(2+)</name>
        <dbReference type="ChEBI" id="CHEBI:29105"/>
        <note>catalytic</note>
    </ligand>
</feature>
<keyword evidence="3 9" id="KW-0479">Metal-binding</keyword>